<gene>
    <name evidence="1" type="ORF">BJ212DRAFT_1354796</name>
</gene>
<reference evidence="1" key="1">
    <citation type="journal article" date="2020" name="New Phytol.">
        <title>Comparative genomics reveals dynamic genome evolution in host specialist ectomycorrhizal fungi.</title>
        <authorList>
            <person name="Lofgren L.A."/>
            <person name="Nguyen N.H."/>
            <person name="Vilgalys R."/>
            <person name="Ruytinx J."/>
            <person name="Liao H.L."/>
            <person name="Branco S."/>
            <person name="Kuo A."/>
            <person name="LaButti K."/>
            <person name="Lipzen A."/>
            <person name="Andreopoulos W."/>
            <person name="Pangilinan J."/>
            <person name="Riley R."/>
            <person name="Hundley H."/>
            <person name="Na H."/>
            <person name="Barry K."/>
            <person name="Grigoriev I.V."/>
            <person name="Stajich J.E."/>
            <person name="Kennedy P.G."/>
        </authorList>
    </citation>
    <scope>NUCLEOTIDE SEQUENCE</scope>
    <source>
        <strain evidence="1">MN1</strain>
    </source>
</reference>
<keyword evidence="2" id="KW-1185">Reference proteome</keyword>
<organism evidence="1 2">
    <name type="scientific">Suillus subaureus</name>
    <dbReference type="NCBI Taxonomy" id="48587"/>
    <lineage>
        <taxon>Eukaryota</taxon>
        <taxon>Fungi</taxon>
        <taxon>Dikarya</taxon>
        <taxon>Basidiomycota</taxon>
        <taxon>Agaricomycotina</taxon>
        <taxon>Agaricomycetes</taxon>
        <taxon>Agaricomycetidae</taxon>
        <taxon>Boletales</taxon>
        <taxon>Suillineae</taxon>
        <taxon>Suillaceae</taxon>
        <taxon>Suillus</taxon>
    </lineage>
</organism>
<accession>A0A9P7EBC9</accession>
<sequence length="139" mass="14701">MITHTKPRFAQAAHHGFQPFMADSSKQKPEQALEKFAKEISDYAKSAALFHAVSGATAGRFTSAVCLDLGTRIISGLHTPAAQLEEGADSMDVALNWACDARGVYVAASAAAVQVLWRQGLGSGSPCRYLWVVSAGYGA</sequence>
<dbReference type="RefSeq" id="XP_041193124.1">
    <property type="nucleotide sequence ID" value="XM_041335638.1"/>
</dbReference>
<dbReference type="EMBL" id="JABBWG010000016">
    <property type="protein sequence ID" value="KAG1816451.1"/>
    <property type="molecule type" value="Genomic_DNA"/>
</dbReference>
<dbReference type="GeneID" id="64629655"/>
<dbReference type="OrthoDB" id="20507at2759"/>
<evidence type="ECO:0000313" key="2">
    <source>
        <dbReference type="Proteomes" id="UP000807769"/>
    </source>
</evidence>
<proteinExistence type="predicted"/>
<protein>
    <submittedName>
        <fullName evidence="1">Uncharacterized protein</fullName>
    </submittedName>
</protein>
<comment type="caution">
    <text evidence="1">The sequence shown here is derived from an EMBL/GenBank/DDBJ whole genome shotgun (WGS) entry which is preliminary data.</text>
</comment>
<evidence type="ECO:0000313" key="1">
    <source>
        <dbReference type="EMBL" id="KAG1816451.1"/>
    </source>
</evidence>
<dbReference type="AlphaFoldDB" id="A0A9P7EBC9"/>
<name>A0A9P7EBC9_9AGAM</name>
<dbReference type="Proteomes" id="UP000807769">
    <property type="component" value="Unassembled WGS sequence"/>
</dbReference>